<name>A0A3M9XXN0_9HYPH</name>
<dbReference type="Proteomes" id="UP000268623">
    <property type="component" value="Unassembled WGS sequence"/>
</dbReference>
<evidence type="ECO:0000313" key="2">
    <source>
        <dbReference type="EMBL" id="RNJ51660.1"/>
    </source>
</evidence>
<evidence type="ECO:0000313" key="3">
    <source>
        <dbReference type="Proteomes" id="UP000268623"/>
    </source>
</evidence>
<feature type="domain" description="Anti-sigma factor NepR" evidence="1">
    <location>
        <begin position="13"/>
        <end position="43"/>
    </location>
</feature>
<evidence type="ECO:0000259" key="1">
    <source>
        <dbReference type="Pfam" id="PF18557"/>
    </source>
</evidence>
<dbReference type="EMBL" id="QWDD01000001">
    <property type="protein sequence ID" value="RNJ51660.1"/>
    <property type="molecule type" value="Genomic_DNA"/>
</dbReference>
<keyword evidence="3" id="KW-1185">Reference proteome</keyword>
<dbReference type="InterPro" id="IPR041649">
    <property type="entry name" value="NepR"/>
</dbReference>
<gene>
    <name evidence="2" type="ORF">D1O30_08705</name>
</gene>
<comment type="caution">
    <text evidence="2">The sequence shown here is derived from an EMBL/GenBank/DDBJ whole genome shotgun (WGS) entry which is preliminary data.</text>
</comment>
<accession>A0A3M9XXN0</accession>
<organism evidence="2 3">
    <name type="scientific">Methylocystis hirsuta</name>
    <dbReference type="NCBI Taxonomy" id="369798"/>
    <lineage>
        <taxon>Bacteria</taxon>
        <taxon>Pseudomonadati</taxon>
        <taxon>Pseudomonadota</taxon>
        <taxon>Alphaproteobacteria</taxon>
        <taxon>Hyphomicrobiales</taxon>
        <taxon>Methylocystaceae</taxon>
        <taxon>Methylocystis</taxon>
    </lineage>
</organism>
<dbReference type="OrthoDB" id="8454456at2"/>
<sequence length="68" mass="8078">MRRSPMYGQKVGDQIAELLRQRYDDVLREPLPDRFRDLLEGLEMDRPFFLAEARAREDSDADHALTER</sequence>
<reference evidence="2 3" key="1">
    <citation type="submission" date="2018-08" db="EMBL/GenBank/DDBJ databases">
        <title>Genome sequence of Methylocystis hirsuta CSC1, a methanotroph able to accumulate PHAs.</title>
        <authorList>
            <person name="Bordel S."/>
            <person name="Rodriguez E."/>
            <person name="Gancedo J."/>
            <person name="Munoz R."/>
        </authorList>
    </citation>
    <scope>NUCLEOTIDE SEQUENCE [LARGE SCALE GENOMIC DNA]</scope>
    <source>
        <strain evidence="2 3">CSC1</strain>
    </source>
</reference>
<proteinExistence type="predicted"/>
<protein>
    <recommendedName>
        <fullName evidence="1">Anti-sigma factor NepR domain-containing protein</fullName>
    </recommendedName>
</protein>
<dbReference type="AlphaFoldDB" id="A0A3M9XXN0"/>
<dbReference type="Pfam" id="PF18557">
    <property type="entry name" value="NepR"/>
    <property type="match status" value="1"/>
</dbReference>